<organism evidence="2 3">
    <name type="scientific">Cryptolaemus montrouzieri</name>
    <dbReference type="NCBI Taxonomy" id="559131"/>
    <lineage>
        <taxon>Eukaryota</taxon>
        <taxon>Metazoa</taxon>
        <taxon>Ecdysozoa</taxon>
        <taxon>Arthropoda</taxon>
        <taxon>Hexapoda</taxon>
        <taxon>Insecta</taxon>
        <taxon>Pterygota</taxon>
        <taxon>Neoptera</taxon>
        <taxon>Endopterygota</taxon>
        <taxon>Coleoptera</taxon>
        <taxon>Polyphaga</taxon>
        <taxon>Cucujiformia</taxon>
        <taxon>Coccinelloidea</taxon>
        <taxon>Coccinellidae</taxon>
        <taxon>Scymninae</taxon>
        <taxon>Scymnini</taxon>
        <taxon>Cryptolaemus</taxon>
    </lineage>
</organism>
<dbReference type="EMBL" id="JABFTP020000185">
    <property type="protein sequence ID" value="KAL3285679.1"/>
    <property type="molecule type" value="Genomic_DNA"/>
</dbReference>
<evidence type="ECO:0000313" key="3">
    <source>
        <dbReference type="Proteomes" id="UP001516400"/>
    </source>
</evidence>
<protein>
    <submittedName>
        <fullName evidence="2">Uncharacterized protein</fullName>
    </submittedName>
</protein>
<keyword evidence="3" id="KW-1185">Reference proteome</keyword>
<dbReference type="Proteomes" id="UP001516400">
    <property type="component" value="Unassembled WGS sequence"/>
</dbReference>
<proteinExistence type="predicted"/>
<sequence length="81" mass="8902">AFLEFRTWAAVEEARNAFRHIPYASFYSTATALYHPTMYLPGIPTYHSGTDLIARSPPLPLAPSLSPPMPNTTALRPGGRT</sequence>
<feature type="compositionally biased region" description="Pro residues" evidence="1">
    <location>
        <begin position="60"/>
        <end position="70"/>
    </location>
</feature>
<name>A0ABD2P3Z6_9CUCU</name>
<reference evidence="2 3" key="1">
    <citation type="journal article" date="2021" name="BMC Biol.">
        <title>Horizontally acquired antibacterial genes associated with adaptive radiation of ladybird beetles.</title>
        <authorList>
            <person name="Li H.S."/>
            <person name="Tang X.F."/>
            <person name="Huang Y.H."/>
            <person name="Xu Z.Y."/>
            <person name="Chen M.L."/>
            <person name="Du X.Y."/>
            <person name="Qiu B.Y."/>
            <person name="Chen P.T."/>
            <person name="Zhang W."/>
            <person name="Slipinski A."/>
            <person name="Escalona H.E."/>
            <person name="Waterhouse R.M."/>
            <person name="Zwick A."/>
            <person name="Pang H."/>
        </authorList>
    </citation>
    <scope>NUCLEOTIDE SEQUENCE [LARGE SCALE GENOMIC DNA]</scope>
    <source>
        <strain evidence="2">SYSU2018</strain>
    </source>
</reference>
<evidence type="ECO:0000313" key="2">
    <source>
        <dbReference type="EMBL" id="KAL3285679.1"/>
    </source>
</evidence>
<accession>A0ABD2P3Z6</accession>
<feature type="non-terminal residue" evidence="2">
    <location>
        <position position="1"/>
    </location>
</feature>
<comment type="caution">
    <text evidence="2">The sequence shown here is derived from an EMBL/GenBank/DDBJ whole genome shotgun (WGS) entry which is preliminary data.</text>
</comment>
<evidence type="ECO:0000256" key="1">
    <source>
        <dbReference type="SAM" id="MobiDB-lite"/>
    </source>
</evidence>
<feature type="region of interest" description="Disordered" evidence="1">
    <location>
        <begin position="60"/>
        <end position="81"/>
    </location>
</feature>
<dbReference type="AlphaFoldDB" id="A0ABD2P3Z6"/>
<gene>
    <name evidence="2" type="ORF">HHI36_000211</name>
</gene>